<protein>
    <submittedName>
        <fullName evidence="1">Uncharacterized protein</fullName>
    </submittedName>
</protein>
<dbReference type="PANTHER" id="PTHR31424">
    <property type="entry name" value="PROTEIN CBG23806"/>
    <property type="match status" value="1"/>
</dbReference>
<dbReference type="PANTHER" id="PTHR31424:SF5">
    <property type="entry name" value="APPLE DOMAIN-CONTAINING PROTEIN"/>
    <property type="match status" value="1"/>
</dbReference>
<dbReference type="EMBL" id="BLAL01000058">
    <property type="protein sequence ID" value="GES81790.1"/>
    <property type="molecule type" value="Genomic_DNA"/>
</dbReference>
<gene>
    <name evidence="1" type="ORF">RCL2_000902900</name>
</gene>
<dbReference type="OrthoDB" id="2367232at2759"/>
<proteinExistence type="predicted"/>
<accession>A0A8H3L8F7</accession>
<reference evidence="1" key="1">
    <citation type="submission" date="2019-10" db="EMBL/GenBank/DDBJ databases">
        <title>Conservation and host-specific expression of non-tandemly repeated heterogenous ribosome RNA gene in arbuscular mycorrhizal fungi.</title>
        <authorList>
            <person name="Maeda T."/>
            <person name="Kobayashi Y."/>
            <person name="Nakagawa T."/>
            <person name="Ezawa T."/>
            <person name="Yamaguchi K."/>
            <person name="Bino T."/>
            <person name="Nishimoto Y."/>
            <person name="Shigenobu S."/>
            <person name="Kawaguchi M."/>
        </authorList>
    </citation>
    <scope>NUCLEOTIDE SEQUENCE</scope>
    <source>
        <strain evidence="1">HR1</strain>
    </source>
</reference>
<name>A0A8H3L8F7_9GLOM</name>
<comment type="caution">
    <text evidence="1">The sequence shown here is derived from an EMBL/GenBank/DDBJ whole genome shotgun (WGS) entry which is preliminary data.</text>
</comment>
<dbReference type="AlphaFoldDB" id="A0A8H3L8F7"/>
<dbReference type="Proteomes" id="UP000615446">
    <property type="component" value="Unassembled WGS sequence"/>
</dbReference>
<sequence>MIRKEIATQTLTILKENKFTSPSEEIIASLETIIFKINGEIVELNFHSDNITDFTQYLDSIIRACDETLISRDSYRRLAKAVPNLIREHVIEKRRNEITKTMNILIPIKLFNIHSNGAYRSIVSLLDIIIPILTTSMPPVLKIGDKINIKLSGDERNVGRKQKHVMLTMCILNEEEAVLSPAYQYSICLYLGKESYDSLSTVSAKFSYELEQLKTNGYKDSNNTIWPVELFFSGDWKFVALVLGINAATSNYFCLYCNCHKDERYNMDKVWLNSKNTCGCKNTMLFQEIDQNNWIIDELHLMLRISDVLFQCLFYELIKKKDFANNTQILIIAGMKRLHIHFEFYSPTTKNGKWEWTSLMGPDKEKILKDFQIRHLFDEQQATRGQDIEHFWCEFYRLYKIMRQKSLTDEEIDQFEADAKQWVRDFCRPTIGNLNSSNQQEGMYLRTDVTPYMHVFAQHVPQFMRYLKQKGMLLWHFEKPSTGTTMGGGKSKKPVIHDILCYEN</sequence>
<evidence type="ECO:0000313" key="2">
    <source>
        <dbReference type="Proteomes" id="UP000615446"/>
    </source>
</evidence>
<organism evidence="1 2">
    <name type="scientific">Rhizophagus clarus</name>
    <dbReference type="NCBI Taxonomy" id="94130"/>
    <lineage>
        <taxon>Eukaryota</taxon>
        <taxon>Fungi</taxon>
        <taxon>Fungi incertae sedis</taxon>
        <taxon>Mucoromycota</taxon>
        <taxon>Glomeromycotina</taxon>
        <taxon>Glomeromycetes</taxon>
        <taxon>Glomerales</taxon>
        <taxon>Glomeraceae</taxon>
        <taxon>Rhizophagus</taxon>
    </lineage>
</organism>
<evidence type="ECO:0000313" key="1">
    <source>
        <dbReference type="EMBL" id="GES81790.1"/>
    </source>
</evidence>